<dbReference type="EMBL" id="CAJJDP010000024">
    <property type="protein sequence ID" value="CAD8150672.1"/>
    <property type="molecule type" value="Genomic_DNA"/>
</dbReference>
<proteinExistence type="predicted"/>
<accession>A0A8S1THW3</accession>
<reference evidence="1" key="1">
    <citation type="submission" date="2021-01" db="EMBL/GenBank/DDBJ databases">
        <authorList>
            <consortium name="Genoscope - CEA"/>
            <person name="William W."/>
        </authorList>
    </citation>
    <scope>NUCLEOTIDE SEQUENCE</scope>
</reference>
<comment type="caution">
    <text evidence="1">The sequence shown here is derived from an EMBL/GenBank/DDBJ whole genome shotgun (WGS) entry which is preliminary data.</text>
</comment>
<keyword evidence="2" id="KW-1185">Reference proteome</keyword>
<organism evidence="1 2">
    <name type="scientific">Paramecium octaurelia</name>
    <dbReference type="NCBI Taxonomy" id="43137"/>
    <lineage>
        <taxon>Eukaryota</taxon>
        <taxon>Sar</taxon>
        <taxon>Alveolata</taxon>
        <taxon>Ciliophora</taxon>
        <taxon>Intramacronucleata</taxon>
        <taxon>Oligohymenophorea</taxon>
        <taxon>Peniculida</taxon>
        <taxon>Parameciidae</taxon>
        <taxon>Paramecium</taxon>
    </lineage>
</organism>
<evidence type="ECO:0000313" key="2">
    <source>
        <dbReference type="Proteomes" id="UP000683925"/>
    </source>
</evidence>
<sequence length="62" mass="7036">MKLLVDHIIIFVKPDGSVRTGRNTLNLFETPLKRHQQDESNLSQSGINQTILCMTLNIAMKI</sequence>
<name>A0A8S1THW3_PAROT</name>
<dbReference type="Proteomes" id="UP000683925">
    <property type="component" value="Unassembled WGS sequence"/>
</dbReference>
<gene>
    <name evidence="1" type="ORF">POCTA_138.1.T0240061</name>
</gene>
<protein>
    <submittedName>
        <fullName evidence="1">Uncharacterized protein</fullName>
    </submittedName>
</protein>
<dbReference type="AlphaFoldDB" id="A0A8S1THW3"/>
<evidence type="ECO:0000313" key="1">
    <source>
        <dbReference type="EMBL" id="CAD8150672.1"/>
    </source>
</evidence>